<feature type="chain" id="PRO_5043642022" evidence="2">
    <location>
        <begin position="29"/>
        <end position="83"/>
    </location>
</feature>
<evidence type="ECO:0000256" key="1">
    <source>
        <dbReference type="SAM" id="MobiDB-lite"/>
    </source>
</evidence>
<name>A0AAV7UW95_PLEWA</name>
<organism evidence="3 4">
    <name type="scientific">Pleurodeles waltl</name>
    <name type="common">Iberian ribbed newt</name>
    <dbReference type="NCBI Taxonomy" id="8319"/>
    <lineage>
        <taxon>Eukaryota</taxon>
        <taxon>Metazoa</taxon>
        <taxon>Chordata</taxon>
        <taxon>Craniata</taxon>
        <taxon>Vertebrata</taxon>
        <taxon>Euteleostomi</taxon>
        <taxon>Amphibia</taxon>
        <taxon>Batrachia</taxon>
        <taxon>Caudata</taxon>
        <taxon>Salamandroidea</taxon>
        <taxon>Salamandridae</taxon>
        <taxon>Pleurodelinae</taxon>
        <taxon>Pleurodeles</taxon>
    </lineage>
</organism>
<keyword evidence="4" id="KW-1185">Reference proteome</keyword>
<evidence type="ECO:0000313" key="4">
    <source>
        <dbReference type="Proteomes" id="UP001066276"/>
    </source>
</evidence>
<feature type="region of interest" description="Disordered" evidence="1">
    <location>
        <begin position="57"/>
        <end position="83"/>
    </location>
</feature>
<protein>
    <submittedName>
        <fullName evidence="3">Uncharacterized protein</fullName>
    </submittedName>
</protein>
<dbReference type="Proteomes" id="UP001066276">
    <property type="component" value="Chromosome 2_2"/>
</dbReference>
<comment type="caution">
    <text evidence="3">The sequence shown here is derived from an EMBL/GenBank/DDBJ whole genome shotgun (WGS) entry which is preliminary data.</text>
</comment>
<dbReference type="EMBL" id="JANPWB010000004">
    <property type="protein sequence ID" value="KAJ1193324.1"/>
    <property type="molecule type" value="Genomic_DNA"/>
</dbReference>
<dbReference type="AlphaFoldDB" id="A0AAV7UW95"/>
<gene>
    <name evidence="3" type="ORF">NDU88_002622</name>
</gene>
<reference evidence="3" key="1">
    <citation type="journal article" date="2022" name="bioRxiv">
        <title>Sequencing and chromosome-scale assembly of the giantPleurodeles waltlgenome.</title>
        <authorList>
            <person name="Brown T."/>
            <person name="Elewa A."/>
            <person name="Iarovenko S."/>
            <person name="Subramanian E."/>
            <person name="Araus A.J."/>
            <person name="Petzold A."/>
            <person name="Susuki M."/>
            <person name="Suzuki K.-i.T."/>
            <person name="Hayashi T."/>
            <person name="Toyoda A."/>
            <person name="Oliveira C."/>
            <person name="Osipova E."/>
            <person name="Leigh N.D."/>
            <person name="Simon A."/>
            <person name="Yun M.H."/>
        </authorList>
    </citation>
    <scope>NUCLEOTIDE SEQUENCE</scope>
    <source>
        <strain evidence="3">20211129_DDA</strain>
        <tissue evidence="3">Liver</tissue>
    </source>
</reference>
<evidence type="ECO:0000256" key="2">
    <source>
        <dbReference type="SAM" id="SignalP"/>
    </source>
</evidence>
<keyword evidence="2" id="KW-0732">Signal</keyword>
<sequence length="83" mass="9279">MTAGSVNNGMHWWHLRGNCVLLLTRIRAFGTPAAKAGVWQQSTDEFVAFEYQPQPTQSRVIPRNRESRASGAALPVQDESERP</sequence>
<proteinExistence type="predicted"/>
<feature type="signal peptide" evidence="2">
    <location>
        <begin position="1"/>
        <end position="28"/>
    </location>
</feature>
<evidence type="ECO:0000313" key="3">
    <source>
        <dbReference type="EMBL" id="KAJ1193324.1"/>
    </source>
</evidence>
<accession>A0AAV7UW95</accession>